<sequence>MSTNEYIRQAAQKYNWHKYYSAMRPVSIGTHPKNGMMDFINYDIRTEVNRRMVWAEVYYNRELTQKEMEDFEMVRG</sequence>
<dbReference type="Pfam" id="PF18789">
    <property type="entry name" value="DarA_C"/>
    <property type="match status" value="1"/>
</dbReference>
<dbReference type="OrthoDB" id="1651388at2"/>
<feature type="domain" description="Defence against restriction A C-terminal" evidence="1">
    <location>
        <begin position="15"/>
        <end position="75"/>
    </location>
</feature>
<reference evidence="2 3" key="1">
    <citation type="submission" date="2018-01" db="EMBL/GenBank/DDBJ databases">
        <authorList>
            <person name="Gaut B.S."/>
            <person name="Morton B.R."/>
            <person name="Clegg M.T."/>
            <person name="Duvall M.R."/>
        </authorList>
    </citation>
    <scope>NUCLEOTIDE SEQUENCE [LARGE SCALE GENOMIC DNA]</scope>
    <source>
        <strain evidence="2">GP69</strain>
    </source>
</reference>
<name>A0A2K4ZPW2_9FIRM</name>
<dbReference type="InterPro" id="IPR041501">
    <property type="entry name" value="DarA_C"/>
</dbReference>
<organism evidence="2 3">
    <name type="scientific">Acetatifactor muris</name>
    <dbReference type="NCBI Taxonomy" id="879566"/>
    <lineage>
        <taxon>Bacteria</taxon>
        <taxon>Bacillati</taxon>
        <taxon>Bacillota</taxon>
        <taxon>Clostridia</taxon>
        <taxon>Lachnospirales</taxon>
        <taxon>Lachnospiraceae</taxon>
        <taxon>Acetatifactor</taxon>
    </lineage>
</organism>
<protein>
    <recommendedName>
        <fullName evidence="1">Defence against restriction A C-terminal domain-containing protein</fullName>
    </recommendedName>
</protein>
<dbReference type="AlphaFoldDB" id="A0A2K4ZPW2"/>
<evidence type="ECO:0000259" key="1">
    <source>
        <dbReference type="Pfam" id="PF18789"/>
    </source>
</evidence>
<dbReference type="EMBL" id="OFSM01000052">
    <property type="protein sequence ID" value="SOY32499.1"/>
    <property type="molecule type" value="Genomic_DNA"/>
</dbReference>
<proteinExistence type="predicted"/>
<dbReference type="RefSeq" id="WP_103242438.1">
    <property type="nucleotide sequence ID" value="NZ_JANJZD010000057.1"/>
</dbReference>
<gene>
    <name evidence="2" type="ORF">AMURIS_05264</name>
</gene>
<dbReference type="Proteomes" id="UP000236311">
    <property type="component" value="Unassembled WGS sequence"/>
</dbReference>
<keyword evidence="3" id="KW-1185">Reference proteome</keyword>
<evidence type="ECO:0000313" key="3">
    <source>
        <dbReference type="Proteomes" id="UP000236311"/>
    </source>
</evidence>
<accession>A0A2K4ZPW2</accession>
<evidence type="ECO:0000313" key="2">
    <source>
        <dbReference type="EMBL" id="SOY32499.1"/>
    </source>
</evidence>